<proteinExistence type="inferred from homology"/>
<feature type="domain" description="PI3K/PI4K catalytic" evidence="6">
    <location>
        <begin position="49"/>
        <end position="237"/>
    </location>
</feature>
<evidence type="ECO:0000256" key="4">
    <source>
        <dbReference type="ARBA" id="ARBA00022777"/>
    </source>
</evidence>
<accession>A0A485KZW3</accession>
<dbReference type="EMBL" id="CAADRA010005515">
    <property type="protein sequence ID" value="VFT90757.1"/>
    <property type="molecule type" value="Genomic_DNA"/>
</dbReference>
<sequence>MSSLSLVSPCDGDLRAAAVSVHEAFARGVRPVYLDDGTGGVYACRSRLNRFVGIFKPSDEEPAAPCNPKAHGDIVRPGIPVGQMAVRECMAFLADVDHVARVPPTALALAKHDSFNSTRKKLGSFQLYVPHECSAEDVGASVFAVDDVHAIACLDIRLLNQDRHTGNLLVQRRSKDTTTALIPIDHGCCLPELDHLEETTFAWMTWPQARMPLTAATRAYIAALDSFAQEKTMKHLRPPPKALLTLHVGTLFLKKCAAAGLTVADMAQLLVRPVVSMPAPIEGVVGALRHLESHVHMYLRAFEVALDKLLRRVFPPSATAAASSSVVMRGYGSLSAKSYAKVLLSSAA</sequence>
<dbReference type="InterPro" id="IPR000403">
    <property type="entry name" value="PI3/4_kinase_cat_dom"/>
</dbReference>
<dbReference type="Pfam" id="PF00454">
    <property type="entry name" value="PI3_PI4_kinase"/>
    <property type="match status" value="1"/>
</dbReference>
<evidence type="ECO:0000256" key="2">
    <source>
        <dbReference type="ARBA" id="ARBA00022679"/>
    </source>
</evidence>
<dbReference type="GO" id="GO:0016301">
    <property type="term" value="F:kinase activity"/>
    <property type="evidence" value="ECO:0007669"/>
    <property type="project" value="UniProtKB-KW"/>
</dbReference>
<evidence type="ECO:0000259" key="6">
    <source>
        <dbReference type="Pfam" id="PF00454"/>
    </source>
</evidence>
<evidence type="ECO:0000313" key="9">
    <source>
        <dbReference type="Proteomes" id="UP000332933"/>
    </source>
</evidence>
<evidence type="ECO:0000313" key="7">
    <source>
        <dbReference type="EMBL" id="KAF0695235.1"/>
    </source>
</evidence>
<dbReference type="EMBL" id="VJMH01005494">
    <property type="protein sequence ID" value="KAF0695235.1"/>
    <property type="molecule type" value="Genomic_DNA"/>
</dbReference>
<evidence type="ECO:0000313" key="8">
    <source>
        <dbReference type="EMBL" id="VFT90757.1"/>
    </source>
</evidence>
<dbReference type="Proteomes" id="UP000332933">
    <property type="component" value="Unassembled WGS sequence"/>
</dbReference>
<protein>
    <submittedName>
        <fullName evidence="8">Aste57867_13927 protein</fullName>
    </submittedName>
</protein>
<evidence type="ECO:0000256" key="3">
    <source>
        <dbReference type="ARBA" id="ARBA00022741"/>
    </source>
</evidence>
<dbReference type="AlphaFoldDB" id="A0A485KZW3"/>
<dbReference type="InterPro" id="IPR044571">
    <property type="entry name" value="P4KG1-8"/>
</dbReference>
<reference evidence="7" key="2">
    <citation type="submission" date="2019-06" db="EMBL/GenBank/DDBJ databases">
        <title>Genomics analysis of Aphanomyces spp. identifies a new class of oomycete effector associated with host adaptation.</title>
        <authorList>
            <person name="Gaulin E."/>
        </authorList>
    </citation>
    <scope>NUCLEOTIDE SEQUENCE</scope>
    <source>
        <strain evidence="7">CBS 578.67</strain>
    </source>
</reference>
<keyword evidence="9" id="KW-1185">Reference proteome</keyword>
<reference evidence="8 9" key="1">
    <citation type="submission" date="2019-03" db="EMBL/GenBank/DDBJ databases">
        <authorList>
            <person name="Gaulin E."/>
            <person name="Dumas B."/>
        </authorList>
    </citation>
    <scope>NUCLEOTIDE SEQUENCE [LARGE SCALE GENOMIC DNA]</scope>
    <source>
        <strain evidence="8">CBS 568.67</strain>
    </source>
</reference>
<dbReference type="OrthoDB" id="5839at2759"/>
<name>A0A485KZW3_9STRA</name>
<keyword evidence="2" id="KW-0808">Transferase</keyword>
<evidence type="ECO:0000256" key="1">
    <source>
        <dbReference type="ARBA" id="ARBA00008941"/>
    </source>
</evidence>
<keyword evidence="4" id="KW-0418">Kinase</keyword>
<organism evidence="8 9">
    <name type="scientific">Aphanomyces stellatus</name>
    <dbReference type="NCBI Taxonomy" id="120398"/>
    <lineage>
        <taxon>Eukaryota</taxon>
        <taxon>Sar</taxon>
        <taxon>Stramenopiles</taxon>
        <taxon>Oomycota</taxon>
        <taxon>Saprolegniomycetes</taxon>
        <taxon>Saprolegniales</taxon>
        <taxon>Verrucalvaceae</taxon>
        <taxon>Aphanomyces</taxon>
    </lineage>
</organism>
<gene>
    <name evidence="8" type="primary">Aste57867_13927</name>
    <name evidence="7" type="ORF">As57867_013876</name>
    <name evidence="8" type="ORF">ASTE57867_13927</name>
</gene>
<keyword evidence="3" id="KW-0547">Nucleotide-binding</keyword>
<dbReference type="GO" id="GO:0005524">
    <property type="term" value="F:ATP binding"/>
    <property type="evidence" value="ECO:0007669"/>
    <property type="project" value="UniProtKB-KW"/>
</dbReference>
<dbReference type="PANTHER" id="PTHR45800:SF11">
    <property type="entry name" value="PHOSPHATIDYLINOSITOL 3-KINASE-RELATED PROTEIN KINASE"/>
    <property type="match status" value="1"/>
</dbReference>
<dbReference type="PANTHER" id="PTHR45800">
    <property type="entry name" value="PHOSPHATIDYLINOSITOL 4-KINASE GAMMA"/>
    <property type="match status" value="1"/>
</dbReference>
<keyword evidence="5" id="KW-0067">ATP-binding</keyword>
<evidence type="ECO:0000256" key="5">
    <source>
        <dbReference type="ARBA" id="ARBA00022840"/>
    </source>
</evidence>
<comment type="similarity">
    <text evidence="1">Belongs to the PI3/PI4-kinase family. Type II PI4K subfamily.</text>
</comment>